<dbReference type="InterPro" id="IPR057427">
    <property type="entry name" value="WAV3_C"/>
</dbReference>
<feature type="compositionally biased region" description="Polar residues" evidence="2">
    <location>
        <begin position="248"/>
        <end position="259"/>
    </location>
</feature>
<feature type="compositionally biased region" description="Low complexity" evidence="2">
    <location>
        <begin position="452"/>
        <end position="464"/>
    </location>
</feature>
<feature type="region of interest" description="Disordered" evidence="2">
    <location>
        <begin position="67"/>
        <end position="104"/>
    </location>
</feature>
<accession>A0A0K9NZT5</accession>
<evidence type="ECO:0000313" key="5">
    <source>
        <dbReference type="EMBL" id="KMZ62233.1"/>
    </source>
</evidence>
<feature type="domain" description="VWFA" evidence="4">
    <location>
        <begin position="326"/>
        <end position="437"/>
    </location>
</feature>
<feature type="compositionally biased region" description="Acidic residues" evidence="2">
    <location>
        <begin position="227"/>
        <end position="237"/>
    </location>
</feature>
<dbReference type="Pfam" id="PF25243">
    <property type="entry name" value="WAV3_C"/>
    <property type="match status" value="1"/>
</dbReference>
<keyword evidence="1" id="KW-0862">Zinc</keyword>
<feature type="domain" description="RING-type" evidence="3">
    <location>
        <begin position="119"/>
        <end position="163"/>
    </location>
</feature>
<feature type="compositionally biased region" description="Polar residues" evidence="2">
    <location>
        <begin position="69"/>
        <end position="94"/>
    </location>
</feature>
<reference evidence="6" key="1">
    <citation type="journal article" date="2016" name="Nature">
        <title>The genome of the seagrass Zostera marina reveals angiosperm adaptation to the sea.</title>
        <authorList>
            <person name="Olsen J.L."/>
            <person name="Rouze P."/>
            <person name="Verhelst B."/>
            <person name="Lin Y.-C."/>
            <person name="Bayer T."/>
            <person name="Collen J."/>
            <person name="Dattolo E."/>
            <person name="De Paoli E."/>
            <person name="Dittami S."/>
            <person name="Maumus F."/>
            <person name="Michel G."/>
            <person name="Kersting A."/>
            <person name="Lauritano C."/>
            <person name="Lohaus R."/>
            <person name="Toepel M."/>
            <person name="Tonon T."/>
            <person name="Vanneste K."/>
            <person name="Amirebrahimi M."/>
            <person name="Brakel J."/>
            <person name="Bostroem C."/>
            <person name="Chovatia M."/>
            <person name="Grimwood J."/>
            <person name="Jenkins J.W."/>
            <person name="Jueterbock A."/>
            <person name="Mraz A."/>
            <person name="Stam W.T."/>
            <person name="Tice H."/>
            <person name="Bornberg-Bauer E."/>
            <person name="Green P.J."/>
            <person name="Pearson G.A."/>
            <person name="Procaccini G."/>
            <person name="Duarte C.M."/>
            <person name="Schmutz J."/>
            <person name="Reusch T.B.H."/>
            <person name="Van de Peer Y."/>
        </authorList>
    </citation>
    <scope>NUCLEOTIDE SEQUENCE [LARGE SCALE GENOMIC DNA]</scope>
    <source>
        <strain evidence="6">cv. Finnish</strain>
    </source>
</reference>
<dbReference type="OMA" id="FPCIAAR"/>
<protein>
    <submittedName>
        <fullName evidence="5">Zinc finger (C3HC4-type RING finger) family protein</fullName>
    </submittedName>
</protein>
<dbReference type="SUPFAM" id="SSF53300">
    <property type="entry name" value="vWA-like"/>
    <property type="match status" value="1"/>
</dbReference>
<dbReference type="EMBL" id="LFYR01001390">
    <property type="protein sequence ID" value="KMZ62233.1"/>
    <property type="molecule type" value="Genomic_DNA"/>
</dbReference>
<feature type="region of interest" description="Disordered" evidence="2">
    <location>
        <begin position="436"/>
        <end position="464"/>
    </location>
</feature>
<evidence type="ECO:0000259" key="4">
    <source>
        <dbReference type="PROSITE" id="PS50234"/>
    </source>
</evidence>
<dbReference type="Pfam" id="PF13519">
    <property type="entry name" value="VWA_2"/>
    <property type="match status" value="1"/>
</dbReference>
<dbReference type="GO" id="GO:0008270">
    <property type="term" value="F:zinc ion binding"/>
    <property type="evidence" value="ECO:0007669"/>
    <property type="project" value="UniProtKB-KW"/>
</dbReference>
<dbReference type="PANTHER" id="PTHR10579:SF55">
    <property type="entry name" value="E3 UBIQUITIN-PROTEIN LIGASE WAV3"/>
    <property type="match status" value="1"/>
</dbReference>
<dbReference type="SMART" id="SM00184">
    <property type="entry name" value="RING"/>
    <property type="match status" value="1"/>
</dbReference>
<dbReference type="InterPro" id="IPR051266">
    <property type="entry name" value="CLCR"/>
</dbReference>
<dbReference type="PROSITE" id="PS50089">
    <property type="entry name" value="ZF_RING_2"/>
    <property type="match status" value="1"/>
</dbReference>
<dbReference type="Gene3D" id="3.30.40.10">
    <property type="entry name" value="Zinc/RING finger domain, C3HC4 (zinc finger)"/>
    <property type="match status" value="1"/>
</dbReference>
<dbReference type="SMART" id="SM00327">
    <property type="entry name" value="VWA"/>
    <property type="match status" value="1"/>
</dbReference>
<evidence type="ECO:0000313" key="6">
    <source>
        <dbReference type="Proteomes" id="UP000036987"/>
    </source>
</evidence>
<dbReference type="STRING" id="29655.A0A0K9NZT5"/>
<feature type="region of interest" description="Disordered" evidence="2">
    <location>
        <begin position="227"/>
        <end position="270"/>
    </location>
</feature>
<dbReference type="SUPFAM" id="SSF57850">
    <property type="entry name" value="RING/U-box"/>
    <property type="match status" value="1"/>
</dbReference>
<evidence type="ECO:0000256" key="1">
    <source>
        <dbReference type="PROSITE-ProRule" id="PRU00175"/>
    </source>
</evidence>
<evidence type="ECO:0000256" key="2">
    <source>
        <dbReference type="SAM" id="MobiDB-lite"/>
    </source>
</evidence>
<dbReference type="Pfam" id="PF13639">
    <property type="entry name" value="zf-RING_2"/>
    <property type="match status" value="1"/>
</dbReference>
<gene>
    <name evidence="5" type="ORF">ZOSMA_47G00240</name>
</gene>
<proteinExistence type="predicted"/>
<dbReference type="PANTHER" id="PTHR10579">
    <property type="entry name" value="CALCIUM-ACTIVATED CHLORIDE CHANNEL REGULATOR"/>
    <property type="match status" value="1"/>
</dbReference>
<keyword evidence="1" id="KW-0863">Zinc-finger</keyword>
<keyword evidence="6" id="KW-1185">Reference proteome</keyword>
<dbReference type="InterPro" id="IPR001841">
    <property type="entry name" value="Znf_RING"/>
</dbReference>
<organism evidence="5 6">
    <name type="scientific">Zostera marina</name>
    <name type="common">Eelgrass</name>
    <dbReference type="NCBI Taxonomy" id="29655"/>
    <lineage>
        <taxon>Eukaryota</taxon>
        <taxon>Viridiplantae</taxon>
        <taxon>Streptophyta</taxon>
        <taxon>Embryophyta</taxon>
        <taxon>Tracheophyta</taxon>
        <taxon>Spermatophyta</taxon>
        <taxon>Magnoliopsida</taxon>
        <taxon>Liliopsida</taxon>
        <taxon>Zosteraceae</taxon>
        <taxon>Zostera</taxon>
    </lineage>
</organism>
<keyword evidence="1" id="KW-0479">Metal-binding</keyword>
<dbReference type="InterPro" id="IPR002035">
    <property type="entry name" value="VWF_A"/>
</dbReference>
<comment type="caution">
    <text evidence="5">The sequence shown here is derived from an EMBL/GenBank/DDBJ whole genome shotgun (WGS) entry which is preliminary data.</text>
</comment>
<dbReference type="AlphaFoldDB" id="A0A0K9NZT5"/>
<dbReference type="InterPro" id="IPR036465">
    <property type="entry name" value="vWFA_dom_sf"/>
</dbReference>
<dbReference type="OrthoDB" id="687730at2759"/>
<dbReference type="Proteomes" id="UP000036987">
    <property type="component" value="Unassembled WGS sequence"/>
</dbReference>
<dbReference type="InterPro" id="IPR013083">
    <property type="entry name" value="Znf_RING/FYVE/PHD"/>
</dbReference>
<dbReference type="Gene3D" id="3.40.50.410">
    <property type="entry name" value="von Willebrand factor, type A domain"/>
    <property type="match status" value="1"/>
</dbReference>
<evidence type="ECO:0000259" key="3">
    <source>
        <dbReference type="PROSITE" id="PS50089"/>
    </source>
</evidence>
<name>A0A0K9NZT5_ZOSMR</name>
<dbReference type="PROSITE" id="PS50234">
    <property type="entry name" value="VWFA"/>
    <property type="match status" value="1"/>
</dbReference>
<sequence length="749" mass="81838">MGGSGWRKAFCTSSFTTENFKPQQQSPSSYSRVNNFFSATNTTLSNPATPRSSEIKNEAVISGPALRCRTTTSTSTGKSPMSSPRTTVRQNHQLPPSSPRSPSRFSLLKNSIRLSKSRCGVCLQITMAVHGTAIFIAECSHSFHFACIAAHVQANNTLACPVCAAMWRHVPSLAVLERPAEGIRCVGGKTVVKQERVPVGKGYSDDEPLCSPGGSVTCFNPILEVEGEDEDGEEEQSSSDNNEFQGFFATTNPQSSTTLRGELNRRRQRDDGGVVSTVGLDISVESEIALLSNGRNHDKYVVPVKVKAFSAPAESSGNGFARAPIDLVVVVDVSGVEMNEVKLQMLKRCIRQVIASLTSSDRLSLVVFASTAKRLVPLQRMTPQNQRSTRRIVDRIVSGNSAHGRIVGDALRKATRILEDRRDRNPVASIMFLSDGQKQPSPLEKRERIPPSSSLSCRSSSTTSSAGTRFAHIEIPLFSSKDDKITEQPEEAFARCVGRFHSVVVKDVVFQLKISAGEITAMYSISNQAKASSLGTDSVNFGDLYADEERNFLIEIRIPSSISQFSLVGNFNYKDPLNEEAVRYTDRSLSLTIPPLVTPRNHRQKRKLLSAKAETVRNLFVTTRAVTEARRLTGLNDTGTALHLLSSARALLLQSTEPSAVGNLRTVETELAELQLRRQRRNRSERDRETSVTPTVAIGGVENAVGGIGAEALTPTSAWRAAERLAKLAVMKKSLNRVSDLHGFEDARF</sequence>